<dbReference type="Gene3D" id="3.20.20.30">
    <property type="entry name" value="Luciferase-like domain"/>
    <property type="match status" value="1"/>
</dbReference>
<dbReference type="NCBIfam" id="TIGR03842">
    <property type="entry name" value="F420_CPS_4043"/>
    <property type="match status" value="1"/>
</dbReference>
<dbReference type="EMBL" id="NHZO01000168">
    <property type="protein sequence ID" value="PHQ48145.1"/>
    <property type="molecule type" value="Genomic_DNA"/>
</dbReference>
<dbReference type="InterPro" id="IPR036661">
    <property type="entry name" value="Luciferase-like_sf"/>
</dbReference>
<evidence type="ECO:0000259" key="2">
    <source>
        <dbReference type="Pfam" id="PF00296"/>
    </source>
</evidence>
<dbReference type="InterPro" id="IPR050564">
    <property type="entry name" value="F420-G6PD/mer"/>
</dbReference>
<dbReference type="PANTHER" id="PTHR43244">
    <property type="match status" value="1"/>
</dbReference>
<evidence type="ECO:0000313" key="4">
    <source>
        <dbReference type="Proteomes" id="UP000222531"/>
    </source>
</evidence>
<protein>
    <submittedName>
        <fullName evidence="3">LLM class F420-dependent oxidoreductase</fullName>
    </submittedName>
</protein>
<dbReference type="InterPro" id="IPR022315">
    <property type="entry name" value="F420_OxRdatse_CPS4043_pred"/>
</dbReference>
<dbReference type="Pfam" id="PF00296">
    <property type="entry name" value="Bac_luciferase"/>
    <property type="match status" value="1"/>
</dbReference>
<dbReference type="GO" id="GO:0016705">
    <property type="term" value="F:oxidoreductase activity, acting on paired donors, with incorporation or reduction of molecular oxygen"/>
    <property type="evidence" value="ECO:0007669"/>
    <property type="project" value="InterPro"/>
</dbReference>
<dbReference type="AlphaFoldDB" id="A0A2G1XAA4"/>
<dbReference type="RefSeq" id="WP_099202662.1">
    <property type="nucleotide sequence ID" value="NZ_JBIRXA010000010.1"/>
</dbReference>
<dbReference type="SUPFAM" id="SSF51679">
    <property type="entry name" value="Bacterial luciferase-like"/>
    <property type="match status" value="1"/>
</dbReference>
<dbReference type="OrthoDB" id="7816697at2"/>
<comment type="caution">
    <text evidence="3">The sequence shown here is derived from an EMBL/GenBank/DDBJ whole genome shotgun (WGS) entry which is preliminary data.</text>
</comment>
<evidence type="ECO:0000313" key="3">
    <source>
        <dbReference type="EMBL" id="PHQ48145.1"/>
    </source>
</evidence>
<dbReference type="Proteomes" id="UP000222531">
    <property type="component" value="Unassembled WGS sequence"/>
</dbReference>
<dbReference type="InterPro" id="IPR011251">
    <property type="entry name" value="Luciferase-like_dom"/>
</dbReference>
<name>A0A2G1XAA4_STRCJ</name>
<evidence type="ECO:0000256" key="1">
    <source>
        <dbReference type="ARBA" id="ARBA00023002"/>
    </source>
</evidence>
<gene>
    <name evidence="3" type="ORF">BLA24_32475</name>
</gene>
<reference evidence="3 4" key="1">
    <citation type="journal article" date="2017" name="Biochemistry">
        <title>Identification of the Biosynthetic Pathway for the Antibiotic Bicyclomycin.</title>
        <authorList>
            <person name="Patteson J."/>
            <person name="Cai W."/>
            <person name="Johnson R.A."/>
            <person name="Santa Maria K."/>
            <person name="Li B."/>
        </authorList>
    </citation>
    <scope>NUCLEOTIDE SEQUENCE [LARGE SCALE GENOMIC DNA]</scope>
    <source>
        <strain evidence="3 4">ATCC 21532</strain>
    </source>
</reference>
<dbReference type="PANTHER" id="PTHR43244:SF1">
    <property type="entry name" value="5,10-METHYLENETETRAHYDROMETHANOPTERIN REDUCTASE"/>
    <property type="match status" value="1"/>
</dbReference>
<keyword evidence="1" id="KW-0560">Oxidoreductase</keyword>
<proteinExistence type="predicted"/>
<dbReference type="CDD" id="cd01097">
    <property type="entry name" value="Tetrahydromethanopterin_reductase"/>
    <property type="match status" value="1"/>
</dbReference>
<sequence length="332" mass="36663">MDFGLVLQTDPPATAVVDLMRRAERCGFRYGWTFDSAVLWQEPFVIYSRVLEHTERLVVGPMVTNPSTRSPEVTASTFATLNDMYGNRTVCGIGRGDSAMRVAGRKPNTLATLSEAMRVIRDLAEGRETDIDGTLMRLPWVRDGRLPVWMAAYGPKALALAGREADGFILQLADPFLTEWMIKAVRAAAADAGRDPSSVTICVAAPAYVGEDLAHAREQCRWFGGMVGNHVADLVSRYGEHSGVVPEALTAYITRRQGYDYSHHGRAGNPSTDFVPDEIVDRFCLLGPVEAHRERLEHLRELGVDQFAVYAMHDAKEATIDAYGEHLVPALR</sequence>
<feature type="domain" description="Luciferase-like" evidence="2">
    <location>
        <begin position="3"/>
        <end position="306"/>
    </location>
</feature>
<organism evidence="3 4">
    <name type="scientific">Streptomyces cinnamoneus</name>
    <name type="common">Streptoverticillium cinnamoneum</name>
    <dbReference type="NCBI Taxonomy" id="53446"/>
    <lineage>
        <taxon>Bacteria</taxon>
        <taxon>Bacillati</taxon>
        <taxon>Actinomycetota</taxon>
        <taxon>Actinomycetes</taxon>
        <taxon>Kitasatosporales</taxon>
        <taxon>Streptomycetaceae</taxon>
        <taxon>Streptomyces</taxon>
        <taxon>Streptomyces cinnamoneus group</taxon>
    </lineage>
</organism>
<accession>A0A2G1XAA4</accession>
<keyword evidence="4" id="KW-1185">Reference proteome</keyword>